<dbReference type="Pfam" id="PF01381">
    <property type="entry name" value="HTH_3"/>
    <property type="match status" value="1"/>
</dbReference>
<organism evidence="2 3">
    <name type="scientific">[Actinobacillus] rossii</name>
    <dbReference type="NCBI Taxonomy" id="123820"/>
    <lineage>
        <taxon>Bacteria</taxon>
        <taxon>Pseudomonadati</taxon>
        <taxon>Pseudomonadota</taxon>
        <taxon>Gammaproteobacteria</taxon>
        <taxon>Pasteurellales</taxon>
        <taxon>Pasteurellaceae</taxon>
    </lineage>
</organism>
<dbReference type="CDD" id="cd00093">
    <property type="entry name" value="HTH_XRE"/>
    <property type="match status" value="1"/>
</dbReference>
<dbReference type="InterPro" id="IPR001387">
    <property type="entry name" value="Cro/C1-type_HTH"/>
</dbReference>
<reference evidence="2 3" key="1">
    <citation type="submission" date="2018-06" db="EMBL/GenBank/DDBJ databases">
        <authorList>
            <consortium name="Pathogen Informatics"/>
            <person name="Doyle S."/>
        </authorList>
    </citation>
    <scope>NUCLEOTIDE SEQUENCE [LARGE SCALE GENOMIC DNA]</scope>
    <source>
        <strain evidence="2 3">NCTC10801</strain>
    </source>
</reference>
<evidence type="ECO:0000259" key="1">
    <source>
        <dbReference type="PROSITE" id="PS50943"/>
    </source>
</evidence>
<feature type="domain" description="HTH cro/C1-type" evidence="1">
    <location>
        <begin position="87"/>
        <end position="132"/>
    </location>
</feature>
<dbReference type="SUPFAM" id="SSF47413">
    <property type="entry name" value="lambda repressor-like DNA-binding domains"/>
    <property type="match status" value="1"/>
</dbReference>
<dbReference type="InterPro" id="IPR010982">
    <property type="entry name" value="Lambda_DNA-bd_dom_sf"/>
</dbReference>
<dbReference type="SMART" id="SM00530">
    <property type="entry name" value="HTH_XRE"/>
    <property type="match status" value="1"/>
</dbReference>
<dbReference type="EMBL" id="UFRQ01000003">
    <property type="protein sequence ID" value="SUT89655.1"/>
    <property type="molecule type" value="Genomic_DNA"/>
</dbReference>
<dbReference type="AlphaFoldDB" id="A0A380TR74"/>
<dbReference type="PROSITE" id="PS50943">
    <property type="entry name" value="HTH_CROC1"/>
    <property type="match status" value="1"/>
</dbReference>
<evidence type="ECO:0000313" key="3">
    <source>
        <dbReference type="Proteomes" id="UP000254649"/>
    </source>
</evidence>
<name>A0A380TR74_9PAST</name>
<protein>
    <recommendedName>
        <fullName evidence="1">HTH cro/C1-type domain-containing protein</fullName>
    </recommendedName>
</protein>
<accession>A0A380TR74</accession>
<dbReference type="OrthoDB" id="7057287at2"/>
<evidence type="ECO:0000313" key="2">
    <source>
        <dbReference type="EMBL" id="SUT89655.1"/>
    </source>
</evidence>
<keyword evidence="3" id="KW-1185">Reference proteome</keyword>
<sequence>MINFILENKEWLFSGIGIFIVTGAWKFFTQSKSGASPVQLSKSEIPTIQEEKMTDKVDEISEVKGIVNRLNKFKELLNENRAYDEFTIAKLAEIMGLKSVGELENYFKGKSEPDFEFLKNFCNVFGVSYSWLSEGKGEPFYINKQTNYDPLAYYPYIEALHPEKIYFIRSDAREGYTFILLKLFDWKYEILHRSWNISSHVGAGGQSQIYGMYKLIKKLKEKSYLKCYGRILKDKDFDLLFQGKKFPSSIIDFKNQDSPWWDDFTDINHSYAISENYENWYGSEFMAAQRIVKLFLEQENK</sequence>
<dbReference type="GO" id="GO:0003677">
    <property type="term" value="F:DNA binding"/>
    <property type="evidence" value="ECO:0007669"/>
    <property type="project" value="InterPro"/>
</dbReference>
<gene>
    <name evidence="2" type="ORF">NCTC10801_01013</name>
</gene>
<proteinExistence type="predicted"/>
<dbReference type="Proteomes" id="UP000254649">
    <property type="component" value="Unassembled WGS sequence"/>
</dbReference>
<dbReference type="Gene3D" id="1.10.260.40">
    <property type="entry name" value="lambda repressor-like DNA-binding domains"/>
    <property type="match status" value="1"/>
</dbReference>